<evidence type="ECO:0000256" key="1">
    <source>
        <dbReference type="ARBA" id="ARBA00005234"/>
    </source>
</evidence>
<dbReference type="EMBL" id="JACXVP010000004">
    <property type="protein sequence ID" value="KAG5611486.1"/>
    <property type="molecule type" value="Genomic_DNA"/>
</dbReference>
<organism evidence="5 6">
    <name type="scientific">Solanum commersonii</name>
    <name type="common">Commerson's wild potato</name>
    <name type="synonym">Commerson's nightshade</name>
    <dbReference type="NCBI Taxonomy" id="4109"/>
    <lineage>
        <taxon>Eukaryota</taxon>
        <taxon>Viridiplantae</taxon>
        <taxon>Streptophyta</taxon>
        <taxon>Embryophyta</taxon>
        <taxon>Tracheophyta</taxon>
        <taxon>Spermatophyta</taxon>
        <taxon>Magnoliopsida</taxon>
        <taxon>eudicotyledons</taxon>
        <taxon>Gunneridae</taxon>
        <taxon>Pentapetalae</taxon>
        <taxon>asterids</taxon>
        <taxon>lamiids</taxon>
        <taxon>Solanales</taxon>
        <taxon>Solanaceae</taxon>
        <taxon>Solanoideae</taxon>
        <taxon>Solaneae</taxon>
        <taxon>Solanum</taxon>
    </lineage>
</organism>
<gene>
    <name evidence="5" type="ORF">H5410_022767</name>
</gene>
<dbReference type="InterPro" id="IPR038765">
    <property type="entry name" value="Papain-like_cys_pep_sf"/>
</dbReference>
<reference evidence="5 6" key="1">
    <citation type="submission" date="2020-09" db="EMBL/GenBank/DDBJ databases">
        <title>De no assembly of potato wild relative species, Solanum commersonii.</title>
        <authorList>
            <person name="Cho K."/>
        </authorList>
    </citation>
    <scope>NUCLEOTIDE SEQUENCE [LARGE SCALE GENOMIC DNA]</scope>
    <source>
        <strain evidence="5">LZ3.2</strain>
        <tissue evidence="5">Leaf</tissue>
    </source>
</reference>
<evidence type="ECO:0000313" key="5">
    <source>
        <dbReference type="EMBL" id="KAG5611486.1"/>
    </source>
</evidence>
<dbReference type="Pfam" id="PF02902">
    <property type="entry name" value="Peptidase_C48"/>
    <property type="match status" value="1"/>
</dbReference>
<keyword evidence="3" id="KW-0378">Hydrolase</keyword>
<dbReference type="PANTHER" id="PTHR33022:SF21">
    <property type="entry name" value="UBIQUITIN-LIKE PROTEASE FAMILY PROFILE DOMAIN-CONTAINING PROTEIN"/>
    <property type="match status" value="1"/>
</dbReference>
<keyword evidence="6" id="KW-1185">Reference proteome</keyword>
<dbReference type="InterPro" id="IPR003653">
    <property type="entry name" value="Peptidase_C48_C"/>
</dbReference>
<dbReference type="GO" id="GO:0006508">
    <property type="term" value="P:proteolysis"/>
    <property type="evidence" value="ECO:0007669"/>
    <property type="project" value="UniProtKB-KW"/>
</dbReference>
<dbReference type="Proteomes" id="UP000824120">
    <property type="component" value="Chromosome 4"/>
</dbReference>
<protein>
    <recommendedName>
        <fullName evidence="4">Ubiquitin-like protease family profile domain-containing protein</fullName>
    </recommendedName>
</protein>
<comment type="caution">
    <text evidence="5">The sequence shown here is derived from an EMBL/GenBank/DDBJ whole genome shotgun (WGS) entry which is preliminary data.</text>
</comment>
<dbReference type="AlphaFoldDB" id="A0A9J5ZJP2"/>
<dbReference type="PANTHER" id="PTHR33022">
    <property type="entry name" value="DUF1985 DOMAIN-CONTAINING PROTEIN"/>
    <property type="match status" value="1"/>
</dbReference>
<evidence type="ECO:0000256" key="2">
    <source>
        <dbReference type="ARBA" id="ARBA00022670"/>
    </source>
</evidence>
<proteinExistence type="inferred from homology"/>
<dbReference type="SUPFAM" id="SSF54001">
    <property type="entry name" value="Cysteine proteinases"/>
    <property type="match status" value="1"/>
</dbReference>
<accession>A0A9J5ZJP2</accession>
<name>A0A9J5ZJP2_SOLCO</name>
<dbReference type="GO" id="GO:0008234">
    <property type="term" value="F:cysteine-type peptidase activity"/>
    <property type="evidence" value="ECO:0007669"/>
    <property type="project" value="InterPro"/>
</dbReference>
<dbReference type="Gene3D" id="3.40.395.10">
    <property type="entry name" value="Adenoviral Proteinase, Chain A"/>
    <property type="match status" value="1"/>
</dbReference>
<evidence type="ECO:0000313" key="6">
    <source>
        <dbReference type="Proteomes" id="UP000824120"/>
    </source>
</evidence>
<keyword evidence="2" id="KW-0645">Protease</keyword>
<sequence>MDKTLRKSPRLNKQVMGVDSPPIVSSRPSYALNVFTQSPDNKIKQYIVIDSTSSCKVKKNTKLVVDTKTNDVYYSERHVGDPLVYGKRDNIPQQDDTSTDCGLYTCSFAEFVCHGGMDISMSIFDSESLRLRYGALLWEYGKRKIETDTVSEDEAFVQGGQLIRRVKD</sequence>
<comment type="similarity">
    <text evidence="1">Belongs to the peptidase C48 family.</text>
</comment>
<evidence type="ECO:0000259" key="4">
    <source>
        <dbReference type="Pfam" id="PF02902"/>
    </source>
</evidence>
<feature type="domain" description="Ubiquitin-like protease family profile" evidence="4">
    <location>
        <begin position="81"/>
        <end position="136"/>
    </location>
</feature>
<dbReference type="OrthoDB" id="1304502at2759"/>
<evidence type="ECO:0000256" key="3">
    <source>
        <dbReference type="ARBA" id="ARBA00022801"/>
    </source>
</evidence>